<dbReference type="InterPro" id="IPR029052">
    <property type="entry name" value="Metallo-depent_PP-like"/>
</dbReference>
<accession>A0A518IMX2</accession>
<sequence>MWFENDQTACRIFIDTPPHSKSNEPLLISSHKKLSFPLLLLALTFHLGTFTSSADAQERTLPAADADSFSIVVIPDTQLYRPKDGKLSNDIFTQHIDWTLANLEKQNIVFVSHVGDIIDRNIDEQWIVAQQCMNRLHDKVPYGISVGNHDMTRAGDSSLFQKYFPTERFANCDWYGGCYTPKTHGVEVSGNNANSFQLFSTAGIDFVFLHLECNAPDDVLAWADEVLTQHNDRRAIITTHMCLGPKHHPKMPSDYMDAPKGRMQWKKVHGKLGNTPEEMWQKCFRKHANLSMICCGDQSRSHSLHEVAVGDHGNQVHQVLSDYSTGWLRLYRFHPAKNRVEAWTFHPSNEELCEGTKHVPGADGHQFAFDFPLTESKLP</sequence>
<keyword evidence="3" id="KW-1185">Reference proteome</keyword>
<dbReference type="InterPro" id="IPR004843">
    <property type="entry name" value="Calcineurin-like_PHP"/>
</dbReference>
<dbReference type="SUPFAM" id="SSF56300">
    <property type="entry name" value="Metallo-dependent phosphatases"/>
    <property type="match status" value="1"/>
</dbReference>
<dbReference type="Gene3D" id="3.60.21.10">
    <property type="match status" value="1"/>
</dbReference>
<dbReference type="PANTHER" id="PTHR43143">
    <property type="entry name" value="METALLOPHOSPHOESTERASE, CALCINEURIN SUPERFAMILY"/>
    <property type="match status" value="1"/>
</dbReference>
<dbReference type="EMBL" id="CP036318">
    <property type="protein sequence ID" value="QDV54445.1"/>
    <property type="molecule type" value="Genomic_DNA"/>
</dbReference>
<feature type="domain" description="Calcineurin-like phosphoesterase" evidence="1">
    <location>
        <begin position="71"/>
        <end position="244"/>
    </location>
</feature>
<organism evidence="2 3">
    <name type="scientific">Rosistilla oblonga</name>
    <dbReference type="NCBI Taxonomy" id="2527990"/>
    <lineage>
        <taxon>Bacteria</taxon>
        <taxon>Pseudomonadati</taxon>
        <taxon>Planctomycetota</taxon>
        <taxon>Planctomycetia</taxon>
        <taxon>Pirellulales</taxon>
        <taxon>Pirellulaceae</taxon>
        <taxon>Rosistilla</taxon>
    </lineage>
</organism>
<evidence type="ECO:0000259" key="1">
    <source>
        <dbReference type="Pfam" id="PF00149"/>
    </source>
</evidence>
<gene>
    <name evidence="2" type="ORF">Mal33_03990</name>
</gene>
<dbReference type="GO" id="GO:0016787">
    <property type="term" value="F:hydrolase activity"/>
    <property type="evidence" value="ECO:0007669"/>
    <property type="project" value="InterPro"/>
</dbReference>
<evidence type="ECO:0000313" key="2">
    <source>
        <dbReference type="EMBL" id="QDV54445.1"/>
    </source>
</evidence>
<dbReference type="Proteomes" id="UP000316770">
    <property type="component" value="Chromosome"/>
</dbReference>
<dbReference type="InterPro" id="IPR051918">
    <property type="entry name" value="STPP_CPPED1"/>
</dbReference>
<proteinExistence type="predicted"/>
<protein>
    <submittedName>
        <fullName evidence="2">Calcineurin-like phosphoesterase</fullName>
    </submittedName>
</protein>
<reference evidence="2 3" key="1">
    <citation type="submission" date="2019-02" db="EMBL/GenBank/DDBJ databases">
        <title>Deep-cultivation of Planctomycetes and their phenomic and genomic characterization uncovers novel biology.</title>
        <authorList>
            <person name="Wiegand S."/>
            <person name="Jogler M."/>
            <person name="Boedeker C."/>
            <person name="Pinto D."/>
            <person name="Vollmers J."/>
            <person name="Rivas-Marin E."/>
            <person name="Kohn T."/>
            <person name="Peeters S.H."/>
            <person name="Heuer A."/>
            <person name="Rast P."/>
            <person name="Oberbeckmann S."/>
            <person name="Bunk B."/>
            <person name="Jeske O."/>
            <person name="Meyerdierks A."/>
            <person name="Storesund J.E."/>
            <person name="Kallscheuer N."/>
            <person name="Luecker S."/>
            <person name="Lage O.M."/>
            <person name="Pohl T."/>
            <person name="Merkel B.J."/>
            <person name="Hornburger P."/>
            <person name="Mueller R.-W."/>
            <person name="Bruemmer F."/>
            <person name="Labrenz M."/>
            <person name="Spormann A.M."/>
            <person name="Op den Camp H."/>
            <person name="Overmann J."/>
            <person name="Amann R."/>
            <person name="Jetten M.S.M."/>
            <person name="Mascher T."/>
            <person name="Medema M.H."/>
            <person name="Devos D.P."/>
            <person name="Kaster A.-K."/>
            <person name="Ovreas L."/>
            <person name="Rohde M."/>
            <person name="Galperin M.Y."/>
            <person name="Jogler C."/>
        </authorList>
    </citation>
    <scope>NUCLEOTIDE SEQUENCE [LARGE SCALE GENOMIC DNA]</scope>
    <source>
        <strain evidence="2 3">Mal33</strain>
    </source>
</reference>
<evidence type="ECO:0000313" key="3">
    <source>
        <dbReference type="Proteomes" id="UP000316770"/>
    </source>
</evidence>
<dbReference type="PANTHER" id="PTHR43143:SF5">
    <property type="entry name" value="SECRETED PROTEIN"/>
    <property type="match status" value="1"/>
</dbReference>
<dbReference type="Pfam" id="PF00149">
    <property type="entry name" value="Metallophos"/>
    <property type="match status" value="1"/>
</dbReference>
<dbReference type="AlphaFoldDB" id="A0A518IMX2"/>
<name>A0A518IMX2_9BACT</name>